<dbReference type="Pfam" id="PF03548">
    <property type="entry name" value="LolA"/>
    <property type="match status" value="1"/>
</dbReference>
<keyword evidence="8 10" id="KW-0653">Protein transport</keyword>
<proteinExistence type="inferred from homology"/>
<keyword evidence="5 10" id="KW-0813">Transport</keyword>
<dbReference type="STRING" id="867345.SAMN05421693_11533"/>
<dbReference type="GO" id="GO:0044874">
    <property type="term" value="P:lipoprotein localization to outer membrane"/>
    <property type="evidence" value="ECO:0007669"/>
    <property type="project" value="UniProtKB-UniRule"/>
</dbReference>
<organism evidence="11 12">
    <name type="scientific">Ectothiorhodospira magna</name>
    <dbReference type="NCBI Taxonomy" id="867345"/>
    <lineage>
        <taxon>Bacteria</taxon>
        <taxon>Pseudomonadati</taxon>
        <taxon>Pseudomonadota</taxon>
        <taxon>Gammaproteobacteria</taxon>
        <taxon>Chromatiales</taxon>
        <taxon>Ectothiorhodospiraceae</taxon>
        <taxon>Ectothiorhodospira</taxon>
    </lineage>
</organism>
<sequence length="208" mass="24177" precursor="true">MPSSLRTLLILLLTACLSPALAEDDARARLDHFFQEMTSFQAQFQQKVISEQEELLQQSQGKVYLKHPGRFRWDYQVPYQQQIIADGQYLWTYDEDLAQATVQKMDAVLGRTPLMLLSEPRALDDDFEVVSQGSHQGIDWLSLTPRARDTDFQHIFIGLDHQAVRMMVLHDQFGQQTQIRFEDRQLNPDLPDTHFHFEPPPGVDVMRH</sequence>
<dbReference type="SUPFAM" id="SSF89392">
    <property type="entry name" value="Prokaryotic lipoproteins and lipoprotein localization factors"/>
    <property type="match status" value="1"/>
</dbReference>
<evidence type="ECO:0000256" key="3">
    <source>
        <dbReference type="ARBA" id="ARBA00011245"/>
    </source>
</evidence>
<gene>
    <name evidence="10" type="primary">lolA</name>
    <name evidence="11" type="ORF">SAMN05421693_11533</name>
</gene>
<evidence type="ECO:0000256" key="10">
    <source>
        <dbReference type="HAMAP-Rule" id="MF_00240"/>
    </source>
</evidence>
<keyword evidence="11" id="KW-0449">Lipoprotein</keyword>
<dbReference type="AlphaFoldDB" id="A0A1H9CW44"/>
<keyword evidence="12" id="KW-1185">Reference proteome</keyword>
<dbReference type="InterPro" id="IPR018323">
    <property type="entry name" value="OM_lipoprot_carrier_LolA_Pbac"/>
</dbReference>
<evidence type="ECO:0000256" key="9">
    <source>
        <dbReference type="ARBA" id="ARBA00023186"/>
    </source>
</evidence>
<evidence type="ECO:0000313" key="12">
    <source>
        <dbReference type="Proteomes" id="UP000199496"/>
    </source>
</evidence>
<dbReference type="PANTHER" id="PTHR35869">
    <property type="entry name" value="OUTER-MEMBRANE LIPOPROTEIN CARRIER PROTEIN"/>
    <property type="match status" value="1"/>
</dbReference>
<name>A0A1H9CW44_9GAMM</name>
<dbReference type="Gene3D" id="2.50.20.10">
    <property type="entry name" value="Lipoprotein localisation LolA/LolB/LppX"/>
    <property type="match status" value="1"/>
</dbReference>
<dbReference type="CDD" id="cd16325">
    <property type="entry name" value="LolA"/>
    <property type="match status" value="1"/>
</dbReference>
<accession>A0A1H9CW44</accession>
<comment type="similarity">
    <text evidence="2 10">Belongs to the LolA family.</text>
</comment>
<evidence type="ECO:0000313" key="11">
    <source>
        <dbReference type="EMBL" id="SEQ05394.1"/>
    </source>
</evidence>
<reference evidence="11 12" key="1">
    <citation type="submission" date="2016-10" db="EMBL/GenBank/DDBJ databases">
        <authorList>
            <person name="de Groot N.N."/>
        </authorList>
    </citation>
    <scope>NUCLEOTIDE SEQUENCE [LARGE SCALE GENOMIC DNA]</scope>
    <source>
        <strain evidence="11 12">B7-7</strain>
    </source>
</reference>
<evidence type="ECO:0000256" key="5">
    <source>
        <dbReference type="ARBA" id="ARBA00022448"/>
    </source>
</evidence>
<comment type="subcellular location">
    <subcellularLocation>
        <location evidence="1 10">Periplasm</location>
    </subcellularLocation>
</comment>
<feature type="signal peptide" evidence="10">
    <location>
        <begin position="1"/>
        <end position="22"/>
    </location>
</feature>
<evidence type="ECO:0000256" key="1">
    <source>
        <dbReference type="ARBA" id="ARBA00004418"/>
    </source>
</evidence>
<keyword evidence="7 10" id="KW-0574">Periplasm</keyword>
<dbReference type="EMBL" id="FOFO01000015">
    <property type="protein sequence ID" value="SEQ05394.1"/>
    <property type="molecule type" value="Genomic_DNA"/>
</dbReference>
<keyword evidence="6 10" id="KW-0732">Signal</keyword>
<dbReference type="PANTHER" id="PTHR35869:SF1">
    <property type="entry name" value="OUTER-MEMBRANE LIPOPROTEIN CARRIER PROTEIN"/>
    <property type="match status" value="1"/>
</dbReference>
<evidence type="ECO:0000256" key="8">
    <source>
        <dbReference type="ARBA" id="ARBA00022927"/>
    </source>
</evidence>
<dbReference type="NCBIfam" id="TIGR00547">
    <property type="entry name" value="lolA"/>
    <property type="match status" value="1"/>
</dbReference>
<dbReference type="GO" id="GO:0042953">
    <property type="term" value="P:lipoprotein transport"/>
    <property type="evidence" value="ECO:0007669"/>
    <property type="project" value="InterPro"/>
</dbReference>
<evidence type="ECO:0000256" key="2">
    <source>
        <dbReference type="ARBA" id="ARBA00007615"/>
    </source>
</evidence>
<evidence type="ECO:0000256" key="7">
    <source>
        <dbReference type="ARBA" id="ARBA00022764"/>
    </source>
</evidence>
<protein>
    <recommendedName>
        <fullName evidence="4 10">Outer-membrane lipoprotein carrier protein</fullName>
    </recommendedName>
</protein>
<dbReference type="GO" id="GO:0030288">
    <property type="term" value="C:outer membrane-bounded periplasmic space"/>
    <property type="evidence" value="ECO:0007669"/>
    <property type="project" value="TreeGrafter"/>
</dbReference>
<dbReference type="InterPro" id="IPR029046">
    <property type="entry name" value="LolA/LolB/LppX"/>
</dbReference>
<keyword evidence="9 10" id="KW-0143">Chaperone</keyword>
<dbReference type="HAMAP" id="MF_00240">
    <property type="entry name" value="LolA"/>
    <property type="match status" value="1"/>
</dbReference>
<evidence type="ECO:0000256" key="6">
    <source>
        <dbReference type="ARBA" id="ARBA00022729"/>
    </source>
</evidence>
<comment type="function">
    <text evidence="10">Participates in the translocation of lipoproteins from the inner membrane to the outer membrane. Only forms a complex with a lipoprotein if the residue after the N-terminal Cys is not an aspartate (The Asp acts as a targeting signal to indicate that the lipoprotein should stay in the inner membrane).</text>
</comment>
<dbReference type="InterPro" id="IPR004564">
    <property type="entry name" value="OM_lipoprot_carrier_LolA-like"/>
</dbReference>
<evidence type="ECO:0000256" key="4">
    <source>
        <dbReference type="ARBA" id="ARBA00014035"/>
    </source>
</evidence>
<feature type="chain" id="PRO_5011799932" description="Outer-membrane lipoprotein carrier protein" evidence="10">
    <location>
        <begin position="23"/>
        <end position="208"/>
    </location>
</feature>
<dbReference type="Proteomes" id="UP000199496">
    <property type="component" value="Unassembled WGS sequence"/>
</dbReference>
<dbReference type="RefSeq" id="WP_238375904.1">
    <property type="nucleotide sequence ID" value="NZ_FOFO01000015.1"/>
</dbReference>
<comment type="subunit">
    <text evidence="3 10">Monomer.</text>
</comment>